<dbReference type="SUPFAM" id="SSF54523">
    <property type="entry name" value="Pili subunits"/>
    <property type="match status" value="1"/>
</dbReference>
<evidence type="ECO:0000313" key="2">
    <source>
        <dbReference type="Proteomes" id="UP000594571"/>
    </source>
</evidence>
<reference evidence="1 2" key="1">
    <citation type="journal article" date="2018" name="Emerg. Microbes Infect.">
        <title>Genomic analysis of oral Campylobacter concisus strains identified a potential bacterial molecular marker associated with active Crohn's disease.</title>
        <authorList>
            <person name="Liu F."/>
            <person name="Ma R."/>
            <person name="Tay C.Y.A."/>
            <person name="Octavia S."/>
            <person name="Lan R."/>
            <person name="Chung H.K.L."/>
            <person name="Riordan S.M."/>
            <person name="Grimm M.C."/>
            <person name="Leong R.W."/>
            <person name="Tanaka M.M."/>
            <person name="Connor S."/>
            <person name="Zhang L."/>
        </authorList>
    </citation>
    <scope>NUCLEOTIDE SEQUENCE [LARGE SCALE GENOMIC DNA]</scope>
    <source>
        <strain evidence="1 2">H16O-S1</strain>
    </source>
</reference>
<proteinExistence type="predicted"/>
<evidence type="ECO:0000313" key="1">
    <source>
        <dbReference type="EMBL" id="QPH96856.1"/>
    </source>
</evidence>
<sequence length="145" mass="15509">MKKAFTMIELIFVIVILSIIAVVAVPRLAATRDDAEIAKAAMNIQTLIADIGSYYTAQGKFSANISDMSNVLQPIYAKRDKCLDITTLNSANGTISVNLSTSGLCEKVWSLPALEATKELIAGTAGGTKDVNTIRFGGTGIKYQY</sequence>
<protein>
    <submittedName>
        <fullName evidence="1">Type II secretion system protein</fullName>
    </submittedName>
</protein>
<dbReference type="RefSeq" id="WP_107848257.1">
    <property type="nucleotide sequence ID" value="NZ_CP049263.1"/>
</dbReference>
<gene>
    <name evidence="1" type="ORF">CVS89_00830</name>
</gene>
<reference evidence="1 2" key="2">
    <citation type="journal article" date="2020" name="Microb. Genom.">
        <title>Analysis of complete Campylobacter concisus genomes identifies genomospecies features, secretion systems and novel plasmids and their association with severe ulcerative colitis.</title>
        <authorList>
            <person name="Liu F."/>
            <person name="Chen S."/>
            <person name="Luu L.D.W."/>
            <person name="Lee S.A."/>
            <person name="Tay A.C.Y."/>
            <person name="Wu R."/>
            <person name="Riordan S.M."/>
            <person name="Lan R."/>
            <person name="Liu L."/>
            <person name="Zhang L."/>
        </authorList>
    </citation>
    <scope>NUCLEOTIDE SEQUENCE [LARGE SCALE GENOMIC DNA]</scope>
    <source>
        <strain evidence="1 2">H16O-S1</strain>
    </source>
</reference>
<dbReference type="InterPro" id="IPR012902">
    <property type="entry name" value="N_methyl_site"/>
</dbReference>
<dbReference type="NCBIfam" id="TIGR02532">
    <property type="entry name" value="IV_pilin_GFxxxE"/>
    <property type="match status" value="1"/>
</dbReference>
<organism evidence="1 2">
    <name type="scientific">Campylobacter concisus</name>
    <dbReference type="NCBI Taxonomy" id="199"/>
    <lineage>
        <taxon>Bacteria</taxon>
        <taxon>Pseudomonadati</taxon>
        <taxon>Campylobacterota</taxon>
        <taxon>Epsilonproteobacteria</taxon>
        <taxon>Campylobacterales</taxon>
        <taxon>Campylobacteraceae</taxon>
        <taxon>Campylobacter</taxon>
    </lineage>
</organism>
<accession>A0A7S9RS20</accession>
<dbReference type="AlphaFoldDB" id="A0A7S9RS20"/>
<dbReference type="InterPro" id="IPR045584">
    <property type="entry name" value="Pilin-like"/>
</dbReference>
<name>A0A7S9RS20_9BACT</name>
<dbReference type="Pfam" id="PF07963">
    <property type="entry name" value="N_methyl"/>
    <property type="match status" value="1"/>
</dbReference>
<dbReference type="Proteomes" id="UP000594571">
    <property type="component" value="Chromosome"/>
</dbReference>
<dbReference type="Gene3D" id="3.30.700.10">
    <property type="entry name" value="Glycoprotein, Type 4 Pilin"/>
    <property type="match status" value="1"/>
</dbReference>
<dbReference type="EMBL" id="CP049263">
    <property type="protein sequence ID" value="QPH96856.1"/>
    <property type="molecule type" value="Genomic_DNA"/>
</dbReference>